<dbReference type="Proteomes" id="UP000007819">
    <property type="component" value="Chromosome A1"/>
</dbReference>
<dbReference type="PANTHER" id="PTHR46289:SF14">
    <property type="entry name" value="DUF4371 DOMAIN-CONTAINING PROTEIN"/>
    <property type="match status" value="1"/>
</dbReference>
<dbReference type="KEGG" id="api:103308510"/>
<reference evidence="3" key="1">
    <citation type="submission" date="2010-06" db="EMBL/GenBank/DDBJ databases">
        <authorList>
            <person name="Jiang H."/>
            <person name="Abraham K."/>
            <person name="Ali S."/>
            <person name="Alsbrooks S.L."/>
            <person name="Anim B.N."/>
            <person name="Anosike U.S."/>
            <person name="Attaway T."/>
            <person name="Bandaranaike D.P."/>
            <person name="Battles P.K."/>
            <person name="Bell S.N."/>
            <person name="Bell A.V."/>
            <person name="Beltran B."/>
            <person name="Bickham C."/>
            <person name="Bustamante Y."/>
            <person name="Caleb T."/>
            <person name="Canada A."/>
            <person name="Cardenas V."/>
            <person name="Carter K."/>
            <person name="Chacko J."/>
            <person name="Chandrabose M.N."/>
            <person name="Chavez D."/>
            <person name="Chavez A."/>
            <person name="Chen L."/>
            <person name="Chu H.-S."/>
            <person name="Claassen K.J."/>
            <person name="Cockrell R."/>
            <person name="Collins M."/>
            <person name="Cooper J.A."/>
            <person name="Cree A."/>
            <person name="Curry S.M."/>
            <person name="Da Y."/>
            <person name="Dao M.D."/>
            <person name="Das B."/>
            <person name="Davila M.-L."/>
            <person name="Davy-Carroll L."/>
            <person name="Denson S."/>
            <person name="Dinh H."/>
            <person name="Ebong V.E."/>
            <person name="Edwards J.R."/>
            <person name="Egan A."/>
            <person name="El-Daye J."/>
            <person name="Escobedo L."/>
            <person name="Fernandez S."/>
            <person name="Fernando P.R."/>
            <person name="Flagg N."/>
            <person name="Forbes L.D."/>
            <person name="Fowler R.G."/>
            <person name="Fu Q."/>
            <person name="Gabisi R.A."/>
            <person name="Ganer J."/>
            <person name="Garbino Pronczuk A."/>
            <person name="Garcia R.M."/>
            <person name="Garner T."/>
            <person name="Garrett T.E."/>
            <person name="Gonzalez D.A."/>
            <person name="Hamid H."/>
            <person name="Hawkins E.S."/>
            <person name="Hirani K."/>
            <person name="Hogues M.E."/>
            <person name="Hollins B."/>
            <person name="Hsiao C.-H."/>
            <person name="Jabil R."/>
            <person name="James M.L."/>
            <person name="Jhangiani S.N."/>
            <person name="Johnson B."/>
            <person name="Johnson Q."/>
            <person name="Joshi V."/>
            <person name="Kalu J.B."/>
            <person name="Kam C."/>
            <person name="Kashfia A."/>
            <person name="Keebler J."/>
            <person name="Kisamo H."/>
            <person name="Kovar C.L."/>
            <person name="Lago L.A."/>
            <person name="Lai C.-Y."/>
            <person name="Laidlaw J."/>
            <person name="Lara F."/>
            <person name="Le T.-K."/>
            <person name="Lee S.L."/>
            <person name="Legall F.H."/>
            <person name="Lemon S.J."/>
            <person name="Lewis L.R."/>
            <person name="Li B."/>
            <person name="Liu Y."/>
            <person name="Liu Y.-S."/>
            <person name="Lopez J."/>
            <person name="Lozado R.J."/>
            <person name="Lu J."/>
            <person name="Madu R.C."/>
            <person name="Maheshwari M."/>
            <person name="Maheshwari R."/>
            <person name="Malloy K."/>
            <person name="Martinez E."/>
            <person name="Mathew T."/>
            <person name="Mercado I.C."/>
            <person name="Mercado C."/>
            <person name="Meyer B."/>
            <person name="Montgomery K."/>
            <person name="Morgan M.B."/>
            <person name="Munidasa M."/>
            <person name="Nazareth L.V."/>
            <person name="Nelson J."/>
            <person name="Ng B.M."/>
            <person name="Nguyen N.B."/>
            <person name="Nguyen P.Q."/>
            <person name="Nguyen T."/>
            <person name="Obregon M."/>
            <person name="Okwuonu G.O."/>
            <person name="Onwere C.G."/>
            <person name="Orozco G."/>
            <person name="Parra A."/>
            <person name="Patel S."/>
            <person name="Patil S."/>
            <person name="Perez A."/>
            <person name="Perez Y."/>
            <person name="Pham C."/>
            <person name="Primus E.L."/>
            <person name="Pu L.-L."/>
            <person name="Puazo M."/>
            <person name="Qin X."/>
            <person name="Quiroz J.B."/>
            <person name="Reese J."/>
            <person name="Richards S."/>
            <person name="Rives C.M."/>
            <person name="Robberts R."/>
            <person name="Ruiz S.J."/>
            <person name="Ruiz M.J."/>
            <person name="Santibanez J."/>
            <person name="Schneider B.W."/>
            <person name="Sisson I."/>
            <person name="Smith M."/>
            <person name="Sodergren E."/>
            <person name="Song X.-Z."/>
            <person name="Song B.B."/>
            <person name="Summersgill H."/>
            <person name="Thelus R."/>
            <person name="Thornton R.D."/>
            <person name="Trejos Z.Y."/>
            <person name="Usmani K."/>
            <person name="Vattathil S."/>
            <person name="Villasana D."/>
            <person name="Walker D.L."/>
            <person name="Wang S."/>
            <person name="Wang K."/>
            <person name="White C.S."/>
            <person name="Williams A.C."/>
            <person name="Williamson J."/>
            <person name="Wilson K."/>
            <person name="Woghiren I.O."/>
            <person name="Woodworth J.R."/>
            <person name="Worley K.C."/>
            <person name="Wright R.A."/>
            <person name="Wu W."/>
            <person name="Young L."/>
            <person name="Zhang L."/>
            <person name="Zhang J."/>
            <person name="Zhu Y."/>
            <person name="Muzny D.M."/>
            <person name="Weinstock G."/>
            <person name="Gibbs R.A."/>
        </authorList>
    </citation>
    <scope>NUCLEOTIDE SEQUENCE [LARGE SCALE GENOMIC DNA]</scope>
    <source>
        <strain evidence="3">LSR1</strain>
    </source>
</reference>
<dbReference type="SUPFAM" id="SSF53098">
    <property type="entry name" value="Ribonuclease H-like"/>
    <property type="match status" value="1"/>
</dbReference>
<protein>
    <recommendedName>
        <fullName evidence="1">HAT C-terminal dimerisation domain-containing protein</fullName>
    </recommendedName>
</protein>
<evidence type="ECO:0000313" key="2">
    <source>
        <dbReference type="EnsemblMetazoa" id="XP_008180190.1"/>
    </source>
</evidence>
<dbReference type="RefSeq" id="XP_008180190.1">
    <property type="nucleotide sequence ID" value="XM_008181968.1"/>
</dbReference>
<reference evidence="2" key="2">
    <citation type="submission" date="2022-06" db="UniProtKB">
        <authorList>
            <consortium name="EnsemblMetazoa"/>
        </authorList>
    </citation>
    <scope>IDENTIFICATION</scope>
</reference>
<dbReference type="AlphaFoldDB" id="A0A8R1X3T5"/>
<organism evidence="2 3">
    <name type="scientific">Acyrthosiphon pisum</name>
    <name type="common">Pea aphid</name>
    <dbReference type="NCBI Taxonomy" id="7029"/>
    <lineage>
        <taxon>Eukaryota</taxon>
        <taxon>Metazoa</taxon>
        <taxon>Ecdysozoa</taxon>
        <taxon>Arthropoda</taxon>
        <taxon>Hexapoda</taxon>
        <taxon>Insecta</taxon>
        <taxon>Pterygota</taxon>
        <taxon>Neoptera</taxon>
        <taxon>Paraneoptera</taxon>
        <taxon>Hemiptera</taxon>
        <taxon>Sternorrhyncha</taxon>
        <taxon>Aphidomorpha</taxon>
        <taxon>Aphidoidea</taxon>
        <taxon>Aphididae</taxon>
        <taxon>Macrosiphini</taxon>
        <taxon>Acyrthosiphon</taxon>
    </lineage>
</organism>
<dbReference type="GO" id="GO:0046983">
    <property type="term" value="F:protein dimerization activity"/>
    <property type="evidence" value="ECO:0007669"/>
    <property type="project" value="InterPro"/>
</dbReference>
<accession>A0A8R1X3T5</accession>
<evidence type="ECO:0000259" key="1">
    <source>
        <dbReference type="Pfam" id="PF05699"/>
    </source>
</evidence>
<dbReference type="GeneID" id="103308510"/>
<keyword evidence="3" id="KW-1185">Reference proteome</keyword>
<proteinExistence type="predicted"/>
<dbReference type="InterPro" id="IPR012337">
    <property type="entry name" value="RNaseH-like_sf"/>
</dbReference>
<dbReference type="InterPro" id="IPR008906">
    <property type="entry name" value="HATC_C_dom"/>
</dbReference>
<dbReference type="EnsemblMetazoa" id="XM_008181968.1">
    <property type="protein sequence ID" value="XP_008180190.1"/>
    <property type="gene ID" value="LOC103308510"/>
</dbReference>
<sequence>MDDLPGFKDTVEAEYDLWISKWTSVEPSSRPSTSTDALISCDKTLYPNLYQLLKILAILPVSTASAERSFSTLRRLKTYLRNSTSENRLVGLALLNIHRNICTTDDMVLDKFANSGRARRLKLVI</sequence>
<feature type="domain" description="HAT C-terminal dimerisation" evidence="1">
    <location>
        <begin position="41"/>
        <end position="101"/>
    </location>
</feature>
<dbReference type="PANTHER" id="PTHR46289">
    <property type="entry name" value="52 KDA REPRESSOR OF THE INHIBITOR OF THE PROTEIN KINASE-LIKE PROTEIN-RELATED"/>
    <property type="match status" value="1"/>
</dbReference>
<dbReference type="OrthoDB" id="6621209at2759"/>
<dbReference type="Pfam" id="PF05699">
    <property type="entry name" value="Dimer_Tnp_hAT"/>
    <property type="match status" value="1"/>
</dbReference>
<name>A0A8R1X3T5_ACYPI</name>
<dbReference type="InterPro" id="IPR052958">
    <property type="entry name" value="IFN-induced_PKR_regulator"/>
</dbReference>
<evidence type="ECO:0000313" key="3">
    <source>
        <dbReference type="Proteomes" id="UP000007819"/>
    </source>
</evidence>